<dbReference type="Proteomes" id="UP000250079">
    <property type="component" value="Chromosome"/>
</dbReference>
<dbReference type="SUPFAM" id="SSF50090">
    <property type="entry name" value="Electron transport accessory proteins"/>
    <property type="match status" value="1"/>
</dbReference>
<evidence type="ECO:0000256" key="2">
    <source>
        <dbReference type="ARBA" id="ARBA00009098"/>
    </source>
</evidence>
<dbReference type="Pfam" id="PF21006">
    <property type="entry name" value="NHase_beta_N"/>
    <property type="match status" value="1"/>
</dbReference>
<feature type="domain" description="Nitrile hydratase beta subunit" evidence="6">
    <location>
        <begin position="128"/>
        <end position="222"/>
    </location>
</feature>
<reference evidence="8 9" key="1">
    <citation type="submission" date="2016-12" db="EMBL/GenBank/DDBJ databases">
        <authorList>
            <person name="Song W.-J."/>
            <person name="Kurnit D.M."/>
        </authorList>
    </citation>
    <scope>NUCLEOTIDE SEQUENCE [LARGE SCALE GENOMIC DNA]</scope>
    <source>
        <strain evidence="8 9">IMCC3135</strain>
    </source>
</reference>
<dbReference type="KEGG" id="gai:IMCC3135_04610"/>
<evidence type="ECO:0000256" key="3">
    <source>
        <dbReference type="ARBA" id="ARBA00023239"/>
    </source>
</evidence>
<dbReference type="NCBIfam" id="TIGR03888">
    <property type="entry name" value="nitrile_beta"/>
    <property type="match status" value="1"/>
</dbReference>
<dbReference type="Gene3D" id="1.10.472.20">
    <property type="entry name" value="Nitrile hydratase, beta subunit"/>
    <property type="match status" value="1"/>
</dbReference>
<comment type="catalytic activity">
    <reaction evidence="4 5">
        <text>an aliphatic primary amide = an aliphatic nitrile + H2O</text>
        <dbReference type="Rhea" id="RHEA:12673"/>
        <dbReference type="ChEBI" id="CHEBI:15377"/>
        <dbReference type="ChEBI" id="CHEBI:65285"/>
        <dbReference type="ChEBI" id="CHEBI:80291"/>
        <dbReference type="EC" id="4.2.1.84"/>
    </reaction>
</comment>
<feature type="domain" description="Nitrile hydratase beta subunit-like N-terminal" evidence="7">
    <location>
        <begin position="1"/>
        <end position="113"/>
    </location>
</feature>
<evidence type="ECO:0000313" key="9">
    <source>
        <dbReference type="Proteomes" id="UP000250079"/>
    </source>
</evidence>
<dbReference type="RefSeq" id="WP_088916518.1">
    <property type="nucleotide sequence ID" value="NZ_CP018632.1"/>
</dbReference>
<dbReference type="AlphaFoldDB" id="A0A2Z2NKJ2"/>
<evidence type="ECO:0000256" key="5">
    <source>
        <dbReference type="PIRNR" id="PIRNR001427"/>
    </source>
</evidence>
<dbReference type="InterPro" id="IPR024690">
    <property type="entry name" value="CN_hydtase_beta_dom_C"/>
</dbReference>
<dbReference type="PIRSF" id="PIRSF001427">
    <property type="entry name" value="NHase_beta"/>
    <property type="match status" value="1"/>
</dbReference>
<organism evidence="8 9">
    <name type="scientific">Granulosicoccus antarcticus IMCC3135</name>
    <dbReference type="NCBI Taxonomy" id="1192854"/>
    <lineage>
        <taxon>Bacteria</taxon>
        <taxon>Pseudomonadati</taxon>
        <taxon>Pseudomonadota</taxon>
        <taxon>Gammaproteobacteria</taxon>
        <taxon>Chromatiales</taxon>
        <taxon>Granulosicoccaceae</taxon>
        <taxon>Granulosicoccus</taxon>
    </lineage>
</organism>
<comment type="function">
    <text evidence="1 5">NHase catalyzes the hydration of various nitrile compounds to the corresponding amides.</text>
</comment>
<sequence>MNGVHDMGGLQGFGPLAAESETQTLHDDHLFDHDWERDVLTMTLAMGATGTWNLDESRSVRESLPPAQYLSIGYYRVWLQSLERLLLNHQLITAAEQASGKSMTKAAPVKRVLLAKDVSTVLRKGAPVNRAVDSLPAFALGEQVRVRNLHSSTHTRLPAYIRNHTGIVHKIHGAHIYPDAHALGQGEQPQWLYNIRFSATELWGEQETRRGDVHVDCWEPYLCTQS</sequence>
<keyword evidence="3 5" id="KW-0456">Lyase</keyword>
<gene>
    <name evidence="8" type="ORF">IMCC3135_04610</name>
</gene>
<dbReference type="GO" id="GO:0018822">
    <property type="term" value="F:nitrile hydratase activity"/>
    <property type="evidence" value="ECO:0007669"/>
    <property type="project" value="UniProtKB-EC"/>
</dbReference>
<evidence type="ECO:0000313" key="8">
    <source>
        <dbReference type="EMBL" id="ASJ71035.1"/>
    </source>
</evidence>
<comment type="similarity">
    <text evidence="2 5">Belongs to the nitrile hydratase subunit beta family.</text>
</comment>
<evidence type="ECO:0000256" key="4">
    <source>
        <dbReference type="ARBA" id="ARBA00044877"/>
    </source>
</evidence>
<dbReference type="InterPro" id="IPR042262">
    <property type="entry name" value="CN_hydtase_beta_C"/>
</dbReference>
<dbReference type="OrthoDB" id="3478924at2"/>
<keyword evidence="9" id="KW-1185">Reference proteome</keyword>
<dbReference type="InterPro" id="IPR003168">
    <property type="entry name" value="Nitrile_hydratase_bsu"/>
</dbReference>
<evidence type="ECO:0000256" key="1">
    <source>
        <dbReference type="ARBA" id="ARBA00004042"/>
    </source>
</evidence>
<dbReference type="EMBL" id="CP018632">
    <property type="protein sequence ID" value="ASJ71035.1"/>
    <property type="molecule type" value="Genomic_DNA"/>
</dbReference>
<dbReference type="EC" id="4.2.1.84" evidence="5"/>
<protein>
    <recommendedName>
        <fullName evidence="5">Nitrile hydratase subunit beta</fullName>
        <shortName evidence="5">NHase</shortName>
        <ecNumber evidence="5">4.2.1.84</ecNumber>
    </recommendedName>
</protein>
<dbReference type="Gene3D" id="2.30.30.50">
    <property type="match status" value="1"/>
</dbReference>
<dbReference type="GO" id="GO:0046914">
    <property type="term" value="F:transition metal ion binding"/>
    <property type="evidence" value="ECO:0007669"/>
    <property type="project" value="InterPro"/>
</dbReference>
<evidence type="ECO:0000259" key="6">
    <source>
        <dbReference type="Pfam" id="PF02211"/>
    </source>
</evidence>
<proteinExistence type="inferred from homology"/>
<accession>A0A2Z2NKJ2</accession>
<evidence type="ECO:0000259" key="7">
    <source>
        <dbReference type="Pfam" id="PF21006"/>
    </source>
</evidence>
<dbReference type="Pfam" id="PF02211">
    <property type="entry name" value="NHase_beta_C"/>
    <property type="match status" value="1"/>
</dbReference>
<dbReference type="InterPro" id="IPR049054">
    <property type="entry name" value="CN_hydtase_beta-like_N"/>
</dbReference>
<dbReference type="InterPro" id="IPR008990">
    <property type="entry name" value="Elect_transpt_acc-like_dom_sf"/>
</dbReference>
<name>A0A2Z2NKJ2_9GAMM</name>